<dbReference type="PROSITE" id="PS51192">
    <property type="entry name" value="HELICASE_ATP_BIND_1"/>
    <property type="match status" value="1"/>
</dbReference>
<keyword evidence="7" id="KW-0547">Nucleotide-binding</keyword>
<evidence type="ECO:0000256" key="17">
    <source>
        <dbReference type="SAM" id="MobiDB-lite"/>
    </source>
</evidence>
<dbReference type="GO" id="GO:0005737">
    <property type="term" value="C:cytoplasm"/>
    <property type="evidence" value="ECO:0007669"/>
    <property type="project" value="UniProtKB-SubCell"/>
</dbReference>
<comment type="similarity">
    <text evidence="2">Belongs to the helicase family. RLR subfamily.</text>
</comment>
<dbReference type="Pfam" id="PF18119">
    <property type="entry name" value="RIG-I_C"/>
    <property type="match status" value="1"/>
</dbReference>
<keyword evidence="14" id="KW-0051">Antiviral defense</keyword>
<dbReference type="InterPro" id="IPR041204">
    <property type="entry name" value="RIG-I-like_C"/>
</dbReference>
<dbReference type="GO" id="GO:0046872">
    <property type="term" value="F:metal ion binding"/>
    <property type="evidence" value="ECO:0007669"/>
    <property type="project" value="UniProtKB-KW"/>
</dbReference>
<dbReference type="Pfam" id="PF11648">
    <property type="entry name" value="RIG-I_C-RD"/>
    <property type="match status" value="1"/>
</dbReference>
<feature type="compositionally biased region" description="Acidic residues" evidence="17">
    <location>
        <begin position="1122"/>
        <end position="1132"/>
    </location>
</feature>
<dbReference type="InterPro" id="IPR014001">
    <property type="entry name" value="Helicase_ATP-bd"/>
</dbReference>
<accession>A0A1I7T930</accession>
<evidence type="ECO:0000256" key="3">
    <source>
        <dbReference type="ARBA" id="ARBA00012552"/>
    </source>
</evidence>
<dbReference type="InterPro" id="IPR011545">
    <property type="entry name" value="DEAD/DEAH_box_helicase_dom"/>
</dbReference>
<evidence type="ECO:0000256" key="4">
    <source>
        <dbReference type="ARBA" id="ARBA00022490"/>
    </source>
</evidence>
<protein>
    <recommendedName>
        <fullName evidence="3">RNA helicase</fullName>
        <ecNumber evidence="3">3.6.4.13</ecNumber>
    </recommendedName>
</protein>
<comment type="catalytic activity">
    <reaction evidence="15">
        <text>ATP + H2O = ADP + phosphate + H(+)</text>
        <dbReference type="Rhea" id="RHEA:13065"/>
        <dbReference type="ChEBI" id="CHEBI:15377"/>
        <dbReference type="ChEBI" id="CHEBI:15378"/>
        <dbReference type="ChEBI" id="CHEBI:30616"/>
        <dbReference type="ChEBI" id="CHEBI:43474"/>
        <dbReference type="ChEBI" id="CHEBI:456216"/>
        <dbReference type="EC" id="3.6.4.13"/>
    </reaction>
    <physiologicalReaction direction="left-to-right" evidence="15">
        <dbReference type="Rhea" id="RHEA:13066"/>
    </physiologicalReaction>
</comment>
<dbReference type="InterPro" id="IPR001650">
    <property type="entry name" value="Helicase_C-like"/>
</dbReference>
<evidence type="ECO:0000256" key="14">
    <source>
        <dbReference type="ARBA" id="ARBA00023118"/>
    </source>
</evidence>
<sequence>MLDAYENLDTSNQSLKFESPYFPANFRLLKWKVLDICVASVQNNGSIGYFSLFEHLFPPGKLMEAVEKIIGEVPNYTTLPLYQQIRDDEELDEKAKKQAETYLRVSHEHKYKLQKRRYAEYFLNKILFNEEGLRIADKIMFLKARQVHMTAHWTDLPAGWLSGETFKQRFYDEEEVQSNPYGLQRLDRVANAARGMIILSRFKANATCKNEYNLLCRETDDPQNLCQTKLVTELLDDGPMYDLKVVDGEEKLSVATKWDVHKTLLIFFYVPGFSTKSPKEQDDWYYGLLDAMKNDPSNRAALFFLNNRYAEELYEREQEMERQRLLERKGMISDEICVGEEIFTKIRPQKVDLSLNPDSSSPAELSLRNYQEELVQPALEGKNSVIVAPTGSGKTEVAIYAALNHIRGRHSEGRAARVVMLVPKIPLVDQQKKRFLQYCGGRYSVNGFHGSEKSDNNEGRRDDVLESHVVVMTPQILINMLESVRQSERLYVSDFSMMIFDEVHKTTGNHPYVVINQLVQQWPHEKPQIVGLTASLSVSASGQNEMTQMMNGIFKMLALLNTPHLSTIRNEANLETLNSYVGKPDDTIEVCHPKECKLREYLDRCLREMHNKLVEELEKLSKSRHNAFPSNSYRKFRQTTTEKYEYYESLLIQIVQELNKLNTPDKFKAQTWARYIRIYVEARGIVDLMPAVDAFKYMESELLKLDPKRDESNEFSHFLTKHYDGLKKESRDEEPPIVIKLKDTLATQFETKPDSRVIIFVTQRTTAERVSNFLNRSGILERFRTDGYEDLIGYVLGTNKQGPVQQSQQEQQANLAKFNNGHMKVMVATSVVEEGLDVAACNLIIKYNCSSGSAIQLIQQRGRGRAKNSRSVLLSVSSKVNERENTAILSEKLMRACVKKIEEDGHKQLAQEVQQALEQIKRERERELAEERERQKQYEQDFYHLGCANCSAGLCKSTDVKKVYSNYMCFNPTIWDRVLVESKRKTSKYLSAETQALSILKCAGCKTAIIGKAYKMRGVYLPQLDCKAITFQSESTTEGKSAKKWTSVESEFFWIGQAHQADFENMLNALSTSPSNMDKKRLLDLDSKQHIKDIEMKKYRDKDEMKDWEAEEHAKRVKQQEEGDEDEEEEED</sequence>
<feature type="domain" description="RLR CTR" evidence="20">
    <location>
        <begin position="933"/>
        <end position="1062"/>
    </location>
</feature>
<dbReference type="Proteomes" id="UP000095282">
    <property type="component" value="Unplaced"/>
</dbReference>
<keyword evidence="12" id="KW-0391">Immunity</keyword>
<evidence type="ECO:0000256" key="10">
    <source>
        <dbReference type="ARBA" id="ARBA00022833"/>
    </source>
</evidence>
<dbReference type="GO" id="GO:0016787">
    <property type="term" value="F:hydrolase activity"/>
    <property type="evidence" value="ECO:0007669"/>
    <property type="project" value="UniProtKB-KW"/>
</dbReference>
<organism evidence="21 22">
    <name type="scientific">Caenorhabditis tropicalis</name>
    <dbReference type="NCBI Taxonomy" id="1561998"/>
    <lineage>
        <taxon>Eukaryota</taxon>
        <taxon>Metazoa</taxon>
        <taxon>Ecdysozoa</taxon>
        <taxon>Nematoda</taxon>
        <taxon>Chromadorea</taxon>
        <taxon>Rhabditida</taxon>
        <taxon>Rhabditina</taxon>
        <taxon>Rhabditomorpha</taxon>
        <taxon>Rhabditoidea</taxon>
        <taxon>Rhabditidae</taxon>
        <taxon>Peloderinae</taxon>
        <taxon>Caenorhabditis</taxon>
    </lineage>
</organism>
<keyword evidence="4" id="KW-0963">Cytoplasm</keyword>
<evidence type="ECO:0000259" key="20">
    <source>
        <dbReference type="PROSITE" id="PS51789"/>
    </source>
</evidence>
<evidence type="ECO:0000256" key="1">
    <source>
        <dbReference type="ARBA" id="ARBA00004496"/>
    </source>
</evidence>
<dbReference type="GO" id="GO:0003724">
    <property type="term" value="F:RNA helicase activity"/>
    <property type="evidence" value="ECO:0007669"/>
    <property type="project" value="UniProtKB-EC"/>
</dbReference>
<feature type="compositionally biased region" description="Basic and acidic residues" evidence="17">
    <location>
        <begin position="1100"/>
        <end position="1121"/>
    </location>
</feature>
<evidence type="ECO:0000313" key="21">
    <source>
        <dbReference type="Proteomes" id="UP000095282"/>
    </source>
</evidence>
<dbReference type="Gene3D" id="2.170.150.30">
    <property type="entry name" value="RIG-I-like receptor, C-terminal regulatory domain"/>
    <property type="match status" value="1"/>
</dbReference>
<keyword evidence="9" id="KW-0347">Helicase</keyword>
<dbReference type="PANTHER" id="PTHR14074:SF16">
    <property type="entry name" value="ANTIVIRAL INNATE IMMUNE RESPONSE RECEPTOR RIG-I"/>
    <property type="match status" value="1"/>
</dbReference>
<feature type="region of interest" description="Disordered" evidence="17">
    <location>
        <begin position="1100"/>
        <end position="1132"/>
    </location>
</feature>
<dbReference type="GO" id="GO:0005524">
    <property type="term" value="F:ATP binding"/>
    <property type="evidence" value="ECO:0007669"/>
    <property type="project" value="UniProtKB-KW"/>
</dbReference>
<dbReference type="Pfam" id="PF00270">
    <property type="entry name" value="DEAD"/>
    <property type="match status" value="1"/>
</dbReference>
<evidence type="ECO:0000256" key="2">
    <source>
        <dbReference type="ARBA" id="ARBA00006866"/>
    </source>
</evidence>
<feature type="domain" description="Helicase ATP-binding" evidence="18">
    <location>
        <begin position="375"/>
        <end position="537"/>
    </location>
</feature>
<dbReference type="Gene3D" id="1.20.1320.30">
    <property type="match status" value="1"/>
</dbReference>
<dbReference type="PANTHER" id="PTHR14074">
    <property type="entry name" value="HELICASE WITH DEATH DOMAIN-RELATED"/>
    <property type="match status" value="1"/>
</dbReference>
<evidence type="ECO:0000313" key="22">
    <source>
        <dbReference type="WBParaSite" id="Csp11.Scaffold551.g3627.t1"/>
    </source>
</evidence>
<dbReference type="InterPro" id="IPR038557">
    <property type="entry name" value="RLR_C_sf"/>
</dbReference>
<keyword evidence="6" id="KW-0479">Metal-binding</keyword>
<evidence type="ECO:0000256" key="16">
    <source>
        <dbReference type="SAM" id="Coils"/>
    </source>
</evidence>
<dbReference type="InterPro" id="IPR051363">
    <property type="entry name" value="RLR_Helicase"/>
</dbReference>
<evidence type="ECO:0000256" key="11">
    <source>
        <dbReference type="ARBA" id="ARBA00022840"/>
    </source>
</evidence>
<keyword evidence="8" id="KW-0378">Hydrolase</keyword>
<keyword evidence="10" id="KW-0862">Zinc</keyword>
<dbReference type="SMART" id="SM00487">
    <property type="entry name" value="DEXDc"/>
    <property type="match status" value="1"/>
</dbReference>
<dbReference type="InterPro" id="IPR027417">
    <property type="entry name" value="P-loop_NTPase"/>
</dbReference>
<dbReference type="AlphaFoldDB" id="A0A1I7T930"/>
<dbReference type="SUPFAM" id="SSF52540">
    <property type="entry name" value="P-loop containing nucleoside triphosphate hydrolases"/>
    <property type="match status" value="2"/>
</dbReference>
<dbReference type="EC" id="3.6.4.13" evidence="3"/>
<evidence type="ECO:0000259" key="18">
    <source>
        <dbReference type="PROSITE" id="PS51192"/>
    </source>
</evidence>
<dbReference type="Gene3D" id="3.40.50.300">
    <property type="entry name" value="P-loop containing nucleotide triphosphate hydrolases"/>
    <property type="match status" value="2"/>
</dbReference>
<keyword evidence="5" id="KW-0399">Innate immunity</keyword>
<evidence type="ECO:0000259" key="19">
    <source>
        <dbReference type="PROSITE" id="PS51194"/>
    </source>
</evidence>
<evidence type="ECO:0000256" key="9">
    <source>
        <dbReference type="ARBA" id="ARBA00022806"/>
    </source>
</evidence>
<evidence type="ECO:0000256" key="12">
    <source>
        <dbReference type="ARBA" id="ARBA00022859"/>
    </source>
</evidence>
<dbReference type="eggNOG" id="KOG0354">
    <property type="taxonomic scope" value="Eukaryota"/>
</dbReference>
<dbReference type="WBParaSite" id="Csp11.Scaffold551.g3627.t1">
    <property type="protein sequence ID" value="Csp11.Scaffold551.g3627.t1"/>
    <property type="gene ID" value="Csp11.Scaffold551.g3627"/>
</dbReference>
<keyword evidence="16" id="KW-0175">Coiled coil</keyword>
<evidence type="ECO:0000256" key="6">
    <source>
        <dbReference type="ARBA" id="ARBA00022723"/>
    </source>
</evidence>
<evidence type="ECO:0000256" key="7">
    <source>
        <dbReference type="ARBA" id="ARBA00022741"/>
    </source>
</evidence>
<keyword evidence="13" id="KW-0694">RNA-binding</keyword>
<evidence type="ECO:0000256" key="8">
    <source>
        <dbReference type="ARBA" id="ARBA00022801"/>
    </source>
</evidence>
<dbReference type="Pfam" id="PF00271">
    <property type="entry name" value="Helicase_C"/>
    <property type="match status" value="1"/>
</dbReference>
<dbReference type="GO" id="GO:0045087">
    <property type="term" value="P:innate immune response"/>
    <property type="evidence" value="ECO:0007669"/>
    <property type="project" value="UniProtKB-KW"/>
</dbReference>
<name>A0A1I7T930_9PELO</name>
<evidence type="ECO:0000256" key="13">
    <source>
        <dbReference type="ARBA" id="ARBA00022884"/>
    </source>
</evidence>
<evidence type="ECO:0000256" key="15">
    <source>
        <dbReference type="ARBA" id="ARBA00049390"/>
    </source>
</evidence>
<dbReference type="STRING" id="1561998.A0A1I7T930"/>
<dbReference type="InterPro" id="IPR021673">
    <property type="entry name" value="RLR_CTR"/>
</dbReference>
<dbReference type="PROSITE" id="PS51789">
    <property type="entry name" value="RLR_CTR"/>
    <property type="match status" value="1"/>
</dbReference>
<keyword evidence="21" id="KW-1185">Reference proteome</keyword>
<feature type="domain" description="Helicase C-terminal" evidence="19">
    <location>
        <begin position="740"/>
        <end position="921"/>
    </location>
</feature>
<dbReference type="PROSITE" id="PS51194">
    <property type="entry name" value="HELICASE_CTER"/>
    <property type="match status" value="1"/>
</dbReference>
<dbReference type="SMART" id="SM00490">
    <property type="entry name" value="HELICc"/>
    <property type="match status" value="1"/>
</dbReference>
<proteinExistence type="inferred from homology"/>
<keyword evidence="11" id="KW-0067">ATP-binding</keyword>
<evidence type="ECO:0000256" key="5">
    <source>
        <dbReference type="ARBA" id="ARBA00022588"/>
    </source>
</evidence>
<comment type="subcellular location">
    <subcellularLocation>
        <location evidence="1">Cytoplasm</location>
    </subcellularLocation>
</comment>
<feature type="coiled-coil region" evidence="16">
    <location>
        <begin position="903"/>
        <end position="941"/>
    </location>
</feature>
<reference evidence="22" key="1">
    <citation type="submission" date="2016-11" db="UniProtKB">
        <authorList>
            <consortium name="WormBaseParasite"/>
        </authorList>
    </citation>
    <scope>IDENTIFICATION</scope>
</reference>
<dbReference type="GO" id="GO:0003723">
    <property type="term" value="F:RNA binding"/>
    <property type="evidence" value="ECO:0007669"/>
    <property type="project" value="UniProtKB-KW"/>
</dbReference>
<dbReference type="GO" id="GO:0051607">
    <property type="term" value="P:defense response to virus"/>
    <property type="evidence" value="ECO:0007669"/>
    <property type="project" value="UniProtKB-KW"/>
</dbReference>